<name>A0ABW0ACV9_9ACTN</name>
<protein>
    <submittedName>
        <fullName evidence="1">FAD-dependent oxidoreductase</fullName>
    </submittedName>
</protein>
<proteinExistence type="predicted"/>
<dbReference type="Gene3D" id="3.50.50.60">
    <property type="entry name" value="FAD/NAD(P)-binding domain"/>
    <property type="match status" value="1"/>
</dbReference>
<gene>
    <name evidence="1" type="ORF">ACFPRH_00465</name>
</gene>
<dbReference type="Pfam" id="PF12831">
    <property type="entry name" value="FAD_oxidored"/>
    <property type="match status" value="1"/>
</dbReference>
<evidence type="ECO:0000313" key="2">
    <source>
        <dbReference type="Proteomes" id="UP001596160"/>
    </source>
</evidence>
<accession>A0ABW0ACV9</accession>
<organism evidence="1 2">
    <name type="scientific">Streptomyces amakusaensis</name>
    <dbReference type="NCBI Taxonomy" id="67271"/>
    <lineage>
        <taxon>Bacteria</taxon>
        <taxon>Bacillati</taxon>
        <taxon>Actinomycetota</taxon>
        <taxon>Actinomycetes</taxon>
        <taxon>Kitasatosporales</taxon>
        <taxon>Streptomycetaceae</taxon>
        <taxon>Streptomyces</taxon>
    </lineage>
</organism>
<dbReference type="SUPFAM" id="SSF51905">
    <property type="entry name" value="FAD/NAD(P)-binding domain"/>
    <property type="match status" value="1"/>
</dbReference>
<comment type="caution">
    <text evidence="1">The sequence shown here is derived from an EMBL/GenBank/DDBJ whole genome shotgun (WGS) entry which is preliminary data.</text>
</comment>
<dbReference type="PANTHER" id="PTHR43422:SF3">
    <property type="entry name" value="THIAMINE THIAZOLE SYNTHASE"/>
    <property type="match status" value="1"/>
</dbReference>
<sequence>MERRIGDRAVVLGGSLAGLLAAKVLAGHFERVLLVDRDELTGVTKARRGVPHGGHAHGLVARGQQILERHFPGLTEELRAAGVRPGDFSGDIRWYFNGRRMRPSHSGLLSIPATRPVLEHHVRMRVAALPGVELLEGRDILAPVAGPDGRRITGVRISTGDGGEETLEADLVVDTTGRGSRTPAWLAELGYERPEDERVVIDLAYTTQHFRLENDPFGPDLAIIPAATPAFPRGAFFYRLPGDEGKVELSLTGMLGDHPPTDPKGFLDFAASLPVPDIHRAVRDAEPIDDPVRFRFPASVRRHYEKLARFPDGLLVMGDAVCSFNPLYAQGMTVCALQSLTLARLLERGAVPRPAEFFAGISADIDSPWEFSAGADLGYPGVAGRRTLKVRLANSYVARLQAAAVHDAELGNAFIRAAGLIDPPQALMRPANLLRVLRASRRRPDPATPFEDRSPRASLPR</sequence>
<evidence type="ECO:0000313" key="1">
    <source>
        <dbReference type="EMBL" id="MFC5150200.1"/>
    </source>
</evidence>
<reference evidence="2" key="1">
    <citation type="journal article" date="2019" name="Int. J. Syst. Evol. Microbiol.">
        <title>The Global Catalogue of Microorganisms (GCM) 10K type strain sequencing project: providing services to taxonomists for standard genome sequencing and annotation.</title>
        <authorList>
            <consortium name="The Broad Institute Genomics Platform"/>
            <consortium name="The Broad Institute Genome Sequencing Center for Infectious Disease"/>
            <person name="Wu L."/>
            <person name="Ma J."/>
        </authorList>
    </citation>
    <scope>NUCLEOTIDE SEQUENCE [LARGE SCALE GENOMIC DNA]</scope>
    <source>
        <strain evidence="2">PCU 266</strain>
    </source>
</reference>
<dbReference type="PANTHER" id="PTHR43422">
    <property type="entry name" value="THIAMINE THIAZOLE SYNTHASE"/>
    <property type="match status" value="1"/>
</dbReference>
<dbReference type="Proteomes" id="UP001596160">
    <property type="component" value="Unassembled WGS sequence"/>
</dbReference>
<dbReference type="RefSeq" id="WP_344472662.1">
    <property type="nucleotide sequence ID" value="NZ_BAAASB010000002.1"/>
</dbReference>
<dbReference type="EMBL" id="JBHSKP010000001">
    <property type="protein sequence ID" value="MFC5150200.1"/>
    <property type="molecule type" value="Genomic_DNA"/>
</dbReference>
<dbReference type="InterPro" id="IPR036188">
    <property type="entry name" value="FAD/NAD-bd_sf"/>
</dbReference>
<keyword evidence="2" id="KW-1185">Reference proteome</keyword>